<organism evidence="1 2">
    <name type="scientific">Dermacentor silvarum</name>
    <name type="common">Tick</name>
    <dbReference type="NCBI Taxonomy" id="543639"/>
    <lineage>
        <taxon>Eukaryota</taxon>
        <taxon>Metazoa</taxon>
        <taxon>Ecdysozoa</taxon>
        <taxon>Arthropoda</taxon>
        <taxon>Chelicerata</taxon>
        <taxon>Arachnida</taxon>
        <taxon>Acari</taxon>
        <taxon>Parasitiformes</taxon>
        <taxon>Ixodida</taxon>
        <taxon>Ixodoidea</taxon>
        <taxon>Ixodidae</taxon>
        <taxon>Rhipicephalinae</taxon>
        <taxon>Dermacentor</taxon>
    </lineage>
</organism>
<accession>A0ACB8DIL6</accession>
<keyword evidence="2" id="KW-1185">Reference proteome</keyword>
<dbReference type="EMBL" id="CM023480">
    <property type="protein sequence ID" value="KAH7970495.1"/>
    <property type="molecule type" value="Genomic_DNA"/>
</dbReference>
<name>A0ACB8DIL6_DERSI</name>
<dbReference type="Proteomes" id="UP000821865">
    <property type="component" value="Chromosome 11"/>
</dbReference>
<reference evidence="1" key="1">
    <citation type="submission" date="2020-05" db="EMBL/GenBank/DDBJ databases">
        <title>Large-scale comparative analyses of tick genomes elucidate their genetic diversity and vector capacities.</title>
        <authorList>
            <person name="Jia N."/>
            <person name="Wang J."/>
            <person name="Shi W."/>
            <person name="Du L."/>
            <person name="Sun Y."/>
            <person name="Zhan W."/>
            <person name="Jiang J."/>
            <person name="Wang Q."/>
            <person name="Zhang B."/>
            <person name="Ji P."/>
            <person name="Sakyi L.B."/>
            <person name="Cui X."/>
            <person name="Yuan T."/>
            <person name="Jiang B."/>
            <person name="Yang W."/>
            <person name="Lam T.T.-Y."/>
            <person name="Chang Q."/>
            <person name="Ding S."/>
            <person name="Wang X."/>
            <person name="Zhu J."/>
            <person name="Ruan X."/>
            <person name="Zhao L."/>
            <person name="Wei J."/>
            <person name="Que T."/>
            <person name="Du C."/>
            <person name="Cheng J."/>
            <person name="Dai P."/>
            <person name="Han X."/>
            <person name="Huang E."/>
            <person name="Gao Y."/>
            <person name="Liu J."/>
            <person name="Shao H."/>
            <person name="Ye R."/>
            <person name="Li L."/>
            <person name="Wei W."/>
            <person name="Wang X."/>
            <person name="Wang C."/>
            <person name="Yang T."/>
            <person name="Huo Q."/>
            <person name="Li W."/>
            <person name="Guo W."/>
            <person name="Chen H."/>
            <person name="Zhou L."/>
            <person name="Ni X."/>
            <person name="Tian J."/>
            <person name="Zhou Y."/>
            <person name="Sheng Y."/>
            <person name="Liu T."/>
            <person name="Pan Y."/>
            <person name="Xia L."/>
            <person name="Li J."/>
            <person name="Zhao F."/>
            <person name="Cao W."/>
        </authorList>
    </citation>
    <scope>NUCLEOTIDE SEQUENCE</scope>
    <source>
        <strain evidence="1">Dsil-2018</strain>
    </source>
</reference>
<sequence>MPNKPKSKWGLKLWVRSGESGLCCDFYVYQHCNKGFYGYQDGYQLRLGAGVVLQWCSSVPKRDENLVVADNFFTGPHLVEERTKMGISYIGTVPENRLKCGKFMDDKLMKSEVWVLMILLLPPVIKRQWWP</sequence>
<protein>
    <submittedName>
        <fullName evidence="1">Uncharacterized protein</fullName>
    </submittedName>
</protein>
<proteinExistence type="predicted"/>
<evidence type="ECO:0000313" key="2">
    <source>
        <dbReference type="Proteomes" id="UP000821865"/>
    </source>
</evidence>
<evidence type="ECO:0000313" key="1">
    <source>
        <dbReference type="EMBL" id="KAH7970495.1"/>
    </source>
</evidence>
<gene>
    <name evidence="1" type="ORF">HPB49_008057</name>
</gene>
<comment type="caution">
    <text evidence="1">The sequence shown here is derived from an EMBL/GenBank/DDBJ whole genome shotgun (WGS) entry which is preliminary data.</text>
</comment>